<dbReference type="InterPro" id="IPR006148">
    <property type="entry name" value="Glc/Gal-6P_isomerase"/>
</dbReference>
<dbReference type="UniPathway" id="UPA00115">
    <property type="reaction ID" value="UER00409"/>
</dbReference>
<dbReference type="PANTHER" id="PTHR11054:SF0">
    <property type="entry name" value="6-PHOSPHOGLUCONOLACTONASE"/>
    <property type="match status" value="1"/>
</dbReference>
<evidence type="ECO:0000256" key="2">
    <source>
        <dbReference type="ARBA" id="ARBA00002681"/>
    </source>
</evidence>
<evidence type="ECO:0000256" key="4">
    <source>
        <dbReference type="ARBA" id="ARBA00010662"/>
    </source>
</evidence>
<dbReference type="Gene3D" id="3.40.50.1360">
    <property type="match status" value="1"/>
</dbReference>
<evidence type="ECO:0000313" key="12">
    <source>
        <dbReference type="Proteomes" id="UP000565205"/>
    </source>
</evidence>
<reference evidence="10 12" key="1">
    <citation type="submission" date="2020-06" db="EMBL/GenBank/DDBJ databases">
        <title>Description of novel acetic acid bacteria.</title>
        <authorList>
            <person name="Sombolestani A."/>
        </authorList>
    </citation>
    <scope>NUCLEOTIDE SEQUENCE [LARGE SCALE GENOMIC DNA]</scope>
    <source>
        <strain evidence="10 12">LMG 26838</strain>
    </source>
</reference>
<evidence type="ECO:0000256" key="3">
    <source>
        <dbReference type="ARBA" id="ARBA00004961"/>
    </source>
</evidence>
<dbReference type="Proteomes" id="UP000557688">
    <property type="component" value="Unassembled WGS sequence"/>
</dbReference>
<organism evidence="9 11">
    <name type="scientific">Endobacter medicaginis</name>
    <dbReference type="NCBI Taxonomy" id="1181271"/>
    <lineage>
        <taxon>Bacteria</taxon>
        <taxon>Pseudomonadati</taxon>
        <taxon>Pseudomonadota</taxon>
        <taxon>Alphaproteobacteria</taxon>
        <taxon>Acetobacterales</taxon>
        <taxon>Acetobacteraceae</taxon>
        <taxon>Endobacter</taxon>
    </lineage>
</organism>
<reference evidence="9 11" key="2">
    <citation type="submission" date="2020-08" db="EMBL/GenBank/DDBJ databases">
        <title>Genomic Encyclopedia of Type Strains, Phase III (KMG-III): the genomes of soil and plant-associated and newly described type strains.</title>
        <authorList>
            <person name="Whitman W."/>
        </authorList>
    </citation>
    <scope>NUCLEOTIDE SEQUENCE [LARGE SCALE GENOMIC DNA]</scope>
    <source>
        <strain evidence="9 11">CECT 8088</strain>
    </source>
</reference>
<comment type="similarity">
    <text evidence="4 7">Belongs to the glucosamine/galactosamine-6-phosphate isomerase family. 6-phosphogluconolactonase subfamily.</text>
</comment>
<dbReference type="NCBIfam" id="TIGR01198">
    <property type="entry name" value="pgl"/>
    <property type="match status" value="1"/>
</dbReference>
<dbReference type="CDD" id="cd01400">
    <property type="entry name" value="6PGL"/>
    <property type="match status" value="1"/>
</dbReference>
<comment type="caution">
    <text evidence="9">The sequence shown here is derived from an EMBL/GenBank/DDBJ whole genome shotgun (WGS) entry which is preliminary data.</text>
</comment>
<dbReference type="Pfam" id="PF01182">
    <property type="entry name" value="Glucosamine_iso"/>
    <property type="match status" value="1"/>
</dbReference>
<dbReference type="InterPro" id="IPR005900">
    <property type="entry name" value="6-phosphogluconolactonase_DevB"/>
</dbReference>
<comment type="catalytic activity">
    <reaction evidence="1 7">
        <text>6-phospho-D-glucono-1,5-lactone + H2O = 6-phospho-D-gluconate + H(+)</text>
        <dbReference type="Rhea" id="RHEA:12556"/>
        <dbReference type="ChEBI" id="CHEBI:15377"/>
        <dbReference type="ChEBI" id="CHEBI:15378"/>
        <dbReference type="ChEBI" id="CHEBI:57955"/>
        <dbReference type="ChEBI" id="CHEBI:58759"/>
        <dbReference type="EC" id="3.1.1.31"/>
    </reaction>
</comment>
<evidence type="ECO:0000313" key="11">
    <source>
        <dbReference type="Proteomes" id="UP000557688"/>
    </source>
</evidence>
<dbReference type="EC" id="3.1.1.31" evidence="5 7"/>
<dbReference type="PANTHER" id="PTHR11054">
    <property type="entry name" value="6-PHOSPHOGLUCONOLACTONASE"/>
    <property type="match status" value="1"/>
</dbReference>
<comment type="pathway">
    <text evidence="3 7">Carbohydrate degradation; pentose phosphate pathway; D-ribulose 5-phosphate from D-glucose 6-phosphate (oxidative stage): step 2/3.</text>
</comment>
<dbReference type="InterPro" id="IPR037171">
    <property type="entry name" value="NagB/RpiA_transferase-like"/>
</dbReference>
<evidence type="ECO:0000313" key="9">
    <source>
        <dbReference type="EMBL" id="MBB3173588.1"/>
    </source>
</evidence>
<protein>
    <recommendedName>
        <fullName evidence="6 7">6-phosphogluconolactonase</fullName>
        <shortName evidence="7">6PGL</shortName>
        <ecNumber evidence="5 7">3.1.1.31</ecNumber>
    </recommendedName>
</protein>
<evidence type="ECO:0000256" key="6">
    <source>
        <dbReference type="ARBA" id="ARBA00020337"/>
    </source>
</evidence>
<dbReference type="EMBL" id="JACHXV010000004">
    <property type="protein sequence ID" value="MBB3173588.1"/>
    <property type="molecule type" value="Genomic_DNA"/>
</dbReference>
<dbReference type="GO" id="GO:0005975">
    <property type="term" value="P:carbohydrate metabolic process"/>
    <property type="evidence" value="ECO:0007669"/>
    <property type="project" value="UniProtKB-UniRule"/>
</dbReference>
<name>A0A839UTJ9_9PROT</name>
<dbReference type="GO" id="GO:0006098">
    <property type="term" value="P:pentose-phosphate shunt"/>
    <property type="evidence" value="ECO:0007669"/>
    <property type="project" value="UniProtKB-UniPathway"/>
</dbReference>
<dbReference type="SUPFAM" id="SSF100950">
    <property type="entry name" value="NagB/RpiA/CoA transferase-like"/>
    <property type="match status" value="1"/>
</dbReference>
<dbReference type="RefSeq" id="WP_176621735.1">
    <property type="nucleotide sequence ID" value="NZ_JABXXQ010000008.1"/>
</dbReference>
<evidence type="ECO:0000259" key="8">
    <source>
        <dbReference type="Pfam" id="PF01182"/>
    </source>
</evidence>
<dbReference type="AlphaFoldDB" id="A0A839UTJ9"/>
<sequence length="247" mass="26602">MAVTDHAGVDVYADGEAVARAAAEFLTDRALEAIEERGTFRLALSGGSTPKRLYQILAGPDYRDRFPWTSVQLFFGDERFVPHDDERSNVHMARLAMLDEVPIPAANVHVPPFGDDAAAAAAAYQDELVRVYGSDELNARGALFDVVLLGLGENGHTASLFPRTSVLDVTDAWVSWCTPDDAPNDRLTLTYPAIDSSACVLFLVVGAGKHEVLGRVLDGDTSQPAARITSRGEILWFIDRAAAGDAS</sequence>
<dbReference type="EMBL" id="JABXXQ010000008">
    <property type="protein sequence ID" value="NVN29001.1"/>
    <property type="molecule type" value="Genomic_DNA"/>
</dbReference>
<evidence type="ECO:0000256" key="1">
    <source>
        <dbReference type="ARBA" id="ARBA00000832"/>
    </source>
</evidence>
<dbReference type="Proteomes" id="UP000565205">
    <property type="component" value="Unassembled WGS sequence"/>
</dbReference>
<gene>
    <name evidence="7 10" type="primary">pgl</name>
    <name evidence="9" type="ORF">FHR90_001411</name>
    <name evidence="10" type="ORF">HUK83_01380</name>
</gene>
<dbReference type="GO" id="GO:0017057">
    <property type="term" value="F:6-phosphogluconolactonase activity"/>
    <property type="evidence" value="ECO:0007669"/>
    <property type="project" value="UniProtKB-UniRule"/>
</dbReference>
<keyword evidence="11" id="KW-1185">Reference proteome</keyword>
<feature type="domain" description="Glucosamine/galactosamine-6-phosphate isomerase" evidence="8">
    <location>
        <begin position="14"/>
        <end position="236"/>
    </location>
</feature>
<accession>A0A839UTJ9</accession>
<proteinExistence type="inferred from homology"/>
<evidence type="ECO:0000256" key="5">
    <source>
        <dbReference type="ARBA" id="ARBA00013198"/>
    </source>
</evidence>
<comment type="function">
    <text evidence="2 7">Hydrolysis of 6-phosphogluconolactone to 6-phosphogluconate.</text>
</comment>
<dbReference type="InterPro" id="IPR039104">
    <property type="entry name" value="6PGL"/>
</dbReference>
<evidence type="ECO:0000256" key="7">
    <source>
        <dbReference type="RuleBase" id="RU365095"/>
    </source>
</evidence>
<keyword evidence="7 9" id="KW-0378">Hydrolase</keyword>
<evidence type="ECO:0000313" key="10">
    <source>
        <dbReference type="EMBL" id="NVN29001.1"/>
    </source>
</evidence>